<keyword evidence="13" id="KW-1185">Reference proteome</keyword>
<feature type="binding site" description="axial binding residue" evidence="9">
    <location>
        <position position="154"/>
    </location>
    <ligand>
        <name>heme c</name>
        <dbReference type="ChEBI" id="CHEBI:61717"/>
        <label>2</label>
    </ligand>
    <ligandPart>
        <name>Fe</name>
        <dbReference type="ChEBI" id="CHEBI:18248"/>
    </ligandPart>
</feature>
<feature type="binding site" description="axial binding residue" evidence="9">
    <location>
        <position position="51"/>
    </location>
    <ligand>
        <name>heme c</name>
        <dbReference type="ChEBI" id="CHEBI:61717"/>
        <label>1</label>
    </ligand>
    <ligandPart>
        <name>Fe</name>
        <dbReference type="ChEBI" id="CHEBI:18248"/>
    </ligandPart>
</feature>
<evidence type="ECO:0000259" key="11">
    <source>
        <dbReference type="PROSITE" id="PS51007"/>
    </source>
</evidence>
<dbReference type="Proteomes" id="UP000742786">
    <property type="component" value="Unassembled WGS sequence"/>
</dbReference>
<keyword evidence="5" id="KW-0574">Periplasm</keyword>
<dbReference type="GO" id="GO:0009055">
    <property type="term" value="F:electron transfer activity"/>
    <property type="evidence" value="ECO:0007669"/>
    <property type="project" value="InterPro"/>
</dbReference>
<feature type="chain" id="PRO_5037088001" evidence="10">
    <location>
        <begin position="22"/>
        <end position="219"/>
    </location>
</feature>
<comment type="caution">
    <text evidence="12">The sequence shown here is derived from an EMBL/GenBank/DDBJ whole genome shotgun (WGS) entry which is preliminary data.</text>
</comment>
<keyword evidence="7 9" id="KW-0408">Iron</keyword>
<dbReference type="InterPro" id="IPR009056">
    <property type="entry name" value="Cyt_c-like_dom"/>
</dbReference>
<feature type="binding site" description="axial binding residue" evidence="9">
    <location>
        <position position="95"/>
    </location>
    <ligand>
        <name>heme c</name>
        <dbReference type="ChEBI" id="CHEBI:61717"/>
        <label>1</label>
    </ligand>
    <ligandPart>
        <name>Fe</name>
        <dbReference type="ChEBI" id="CHEBI:18248"/>
    </ligandPart>
</feature>
<comment type="PTM">
    <text evidence="8">Binds 2 heme c groups covalently per subunit.</text>
</comment>
<evidence type="ECO:0000256" key="5">
    <source>
        <dbReference type="ARBA" id="ARBA00022764"/>
    </source>
</evidence>
<evidence type="ECO:0000256" key="9">
    <source>
        <dbReference type="PIRSR" id="PIRSR000005-2"/>
    </source>
</evidence>
<comment type="subcellular location">
    <subcellularLocation>
        <location evidence="1">Periplasm</location>
    </subcellularLocation>
</comment>
<feature type="domain" description="Cytochrome c" evidence="11">
    <location>
        <begin position="129"/>
        <end position="219"/>
    </location>
</feature>
<dbReference type="PROSITE" id="PS51007">
    <property type="entry name" value="CYTC"/>
    <property type="match status" value="2"/>
</dbReference>
<dbReference type="Gene3D" id="1.10.760.10">
    <property type="entry name" value="Cytochrome c-like domain"/>
    <property type="match status" value="2"/>
</dbReference>
<dbReference type="PIRSF" id="PIRSF000005">
    <property type="entry name" value="Cytochrome_c4"/>
    <property type="match status" value="1"/>
</dbReference>
<dbReference type="GO" id="GO:0005506">
    <property type="term" value="F:iron ion binding"/>
    <property type="evidence" value="ECO:0007669"/>
    <property type="project" value="InterPro"/>
</dbReference>
<dbReference type="Pfam" id="PF00034">
    <property type="entry name" value="Cytochrom_C"/>
    <property type="match status" value="2"/>
</dbReference>
<evidence type="ECO:0000256" key="6">
    <source>
        <dbReference type="ARBA" id="ARBA00022982"/>
    </source>
</evidence>
<reference evidence="12" key="1">
    <citation type="submission" date="2021-04" db="EMBL/GenBank/DDBJ databases">
        <authorList>
            <person name="Hornung B."/>
        </authorList>
    </citation>
    <scope>NUCLEOTIDE SEQUENCE</scope>
    <source>
        <strain evidence="12">G5G6</strain>
    </source>
</reference>
<evidence type="ECO:0000256" key="2">
    <source>
        <dbReference type="ARBA" id="ARBA00022448"/>
    </source>
</evidence>
<gene>
    <name evidence="12" type="primary">cc</name>
    <name evidence="12" type="ORF">GTOL_12152</name>
</gene>
<protein>
    <submittedName>
        <fullName evidence="12">Cytochrome c4</fullName>
    </submittedName>
</protein>
<keyword evidence="4 9" id="KW-0479">Metal-binding</keyword>
<evidence type="ECO:0000256" key="7">
    <source>
        <dbReference type="ARBA" id="ARBA00023004"/>
    </source>
</evidence>
<dbReference type="InterPro" id="IPR050597">
    <property type="entry name" value="Cytochrome_c_Oxidase_Subunit"/>
</dbReference>
<keyword evidence="6" id="KW-0249">Electron transport</keyword>
<feature type="binding site" description="covalent" evidence="8">
    <location>
        <position position="47"/>
    </location>
    <ligand>
        <name>heme c</name>
        <dbReference type="ChEBI" id="CHEBI:61717"/>
        <label>1</label>
    </ligand>
</feature>
<dbReference type="RefSeq" id="WP_220636135.1">
    <property type="nucleotide sequence ID" value="NZ_CAJQUM010000001.1"/>
</dbReference>
<evidence type="ECO:0000256" key="1">
    <source>
        <dbReference type="ARBA" id="ARBA00004418"/>
    </source>
</evidence>
<evidence type="ECO:0000256" key="4">
    <source>
        <dbReference type="ARBA" id="ARBA00022723"/>
    </source>
</evidence>
<proteinExistence type="predicted"/>
<dbReference type="SUPFAM" id="SSF46626">
    <property type="entry name" value="Cytochrome c"/>
    <property type="match status" value="2"/>
</dbReference>
<name>A0A916J3Z2_9PROT</name>
<dbReference type="GO" id="GO:0042597">
    <property type="term" value="C:periplasmic space"/>
    <property type="evidence" value="ECO:0007669"/>
    <property type="project" value="UniProtKB-SubCell"/>
</dbReference>
<dbReference type="InterPro" id="IPR036909">
    <property type="entry name" value="Cyt_c-like_dom_sf"/>
</dbReference>
<evidence type="ECO:0000256" key="3">
    <source>
        <dbReference type="ARBA" id="ARBA00022617"/>
    </source>
</evidence>
<dbReference type="PANTHER" id="PTHR33751:SF9">
    <property type="entry name" value="CYTOCHROME C4"/>
    <property type="match status" value="1"/>
</dbReference>
<feature type="binding site" description="covalent" evidence="8">
    <location>
        <position position="153"/>
    </location>
    <ligand>
        <name>heme c</name>
        <dbReference type="ChEBI" id="CHEBI:61717"/>
        <label>2</label>
    </ligand>
</feature>
<feature type="binding site" description="axial binding residue" evidence="9">
    <location>
        <position position="196"/>
    </location>
    <ligand>
        <name>heme c</name>
        <dbReference type="ChEBI" id="CHEBI:61717"/>
        <label>2</label>
    </ligand>
    <ligandPart>
        <name>Fe</name>
        <dbReference type="ChEBI" id="CHEBI:18248"/>
    </ligandPart>
</feature>
<evidence type="ECO:0000256" key="8">
    <source>
        <dbReference type="PIRSR" id="PIRSR000005-1"/>
    </source>
</evidence>
<dbReference type="InterPro" id="IPR024167">
    <property type="entry name" value="Cytochrome_c4-like"/>
</dbReference>
<dbReference type="AlphaFoldDB" id="A0A916J3Z2"/>
<organism evidence="12 13">
    <name type="scientific">Georgfuchsia toluolica</name>
    <dbReference type="NCBI Taxonomy" id="424218"/>
    <lineage>
        <taxon>Bacteria</taxon>
        <taxon>Pseudomonadati</taxon>
        <taxon>Pseudomonadota</taxon>
        <taxon>Betaproteobacteria</taxon>
        <taxon>Nitrosomonadales</taxon>
        <taxon>Sterolibacteriaceae</taxon>
        <taxon>Georgfuchsia</taxon>
    </lineage>
</organism>
<feature type="binding site" description="covalent" evidence="8">
    <location>
        <position position="50"/>
    </location>
    <ligand>
        <name>heme c</name>
        <dbReference type="ChEBI" id="CHEBI:61717"/>
        <label>1</label>
    </ligand>
</feature>
<evidence type="ECO:0000313" key="13">
    <source>
        <dbReference type="Proteomes" id="UP000742786"/>
    </source>
</evidence>
<dbReference type="PANTHER" id="PTHR33751">
    <property type="entry name" value="CBB3-TYPE CYTOCHROME C OXIDASE SUBUNIT FIXP"/>
    <property type="match status" value="1"/>
</dbReference>
<feature type="signal peptide" evidence="10">
    <location>
        <begin position="1"/>
        <end position="21"/>
    </location>
</feature>
<feature type="binding site" description="covalent" evidence="8">
    <location>
        <position position="150"/>
    </location>
    <ligand>
        <name>heme c</name>
        <dbReference type="ChEBI" id="CHEBI:61717"/>
        <label>2</label>
    </ligand>
</feature>
<keyword evidence="2" id="KW-0813">Transport</keyword>
<evidence type="ECO:0000313" key="12">
    <source>
        <dbReference type="EMBL" id="CAG4884269.1"/>
    </source>
</evidence>
<sequence length="219" mass="23353">MRSKHFLLLPLILFTGTLAQANEPAKAAQLTPKADLVKGQQIASGVCATCHNADGNSSISTNPKLAGQSAEYLYKQLKNFRSVDGKPAERPNAVMGGMVMTLATDDDMRNVAAWFASQTQKGGQAKNGETVEFGQKLYRSGDLSKGLPACAGCHGPAGAGVPAQYPRIGGQHADYIETQLKTFRSGERSNDPNKMMRLVAIKMTDAEIKAVADYIAGLH</sequence>
<accession>A0A916J3Z2</accession>
<dbReference type="GO" id="GO:0020037">
    <property type="term" value="F:heme binding"/>
    <property type="evidence" value="ECO:0007669"/>
    <property type="project" value="InterPro"/>
</dbReference>
<dbReference type="EMBL" id="CAJQUM010000001">
    <property type="protein sequence ID" value="CAG4884269.1"/>
    <property type="molecule type" value="Genomic_DNA"/>
</dbReference>
<keyword evidence="10" id="KW-0732">Signal</keyword>
<feature type="domain" description="Cytochrome c" evidence="11">
    <location>
        <begin position="34"/>
        <end position="119"/>
    </location>
</feature>
<evidence type="ECO:0000256" key="10">
    <source>
        <dbReference type="SAM" id="SignalP"/>
    </source>
</evidence>
<keyword evidence="3 8" id="KW-0349">Heme</keyword>